<keyword evidence="3" id="KW-1185">Reference proteome</keyword>
<feature type="signal peptide" evidence="1">
    <location>
        <begin position="1"/>
        <end position="26"/>
    </location>
</feature>
<dbReference type="RefSeq" id="XP_070881218.1">
    <property type="nucleotide sequence ID" value="XM_071027154.1"/>
</dbReference>
<feature type="chain" id="PRO_5046148057" description="Secreted protein" evidence="1">
    <location>
        <begin position="27"/>
        <end position="148"/>
    </location>
</feature>
<proteinExistence type="predicted"/>
<dbReference type="GeneID" id="98142226"/>
<organism evidence="2 3">
    <name type="scientific">Aspergillus lucknowensis</name>
    <dbReference type="NCBI Taxonomy" id="176173"/>
    <lineage>
        <taxon>Eukaryota</taxon>
        <taxon>Fungi</taxon>
        <taxon>Dikarya</taxon>
        <taxon>Ascomycota</taxon>
        <taxon>Pezizomycotina</taxon>
        <taxon>Eurotiomycetes</taxon>
        <taxon>Eurotiomycetidae</taxon>
        <taxon>Eurotiales</taxon>
        <taxon>Aspergillaceae</taxon>
        <taxon>Aspergillus</taxon>
        <taxon>Aspergillus subgen. Nidulantes</taxon>
    </lineage>
</organism>
<accession>A0ABR4LCH2</accession>
<evidence type="ECO:0008006" key="4">
    <source>
        <dbReference type="Google" id="ProtNLM"/>
    </source>
</evidence>
<dbReference type="EMBL" id="JBFXLQ010000071">
    <property type="protein sequence ID" value="KAL2862239.1"/>
    <property type="molecule type" value="Genomic_DNA"/>
</dbReference>
<gene>
    <name evidence="2" type="ORF">BJX67DRAFT_310825</name>
</gene>
<sequence>MLHIISSLILLFWGLSIIWFLGLRQCEESHHHPDQLFLTKQEHRTADHAKHPSGSCALRCDNANSFLVPTTTLTLVLEKVIRAIQIDIAVVGVVGARREPCPGEWLWDESKGDRRLGRGLGIHQFEQFSARSSFLAEDQPCRFLSVCF</sequence>
<reference evidence="2 3" key="1">
    <citation type="submission" date="2024-07" db="EMBL/GenBank/DDBJ databases">
        <title>Section-level genome sequencing and comparative genomics of Aspergillus sections Usti and Cavernicolus.</title>
        <authorList>
            <consortium name="Lawrence Berkeley National Laboratory"/>
            <person name="Nybo J.L."/>
            <person name="Vesth T.C."/>
            <person name="Theobald S."/>
            <person name="Frisvad J.C."/>
            <person name="Larsen T.O."/>
            <person name="Kjaerboelling I."/>
            <person name="Rothschild-Mancinelli K."/>
            <person name="Lyhne E.K."/>
            <person name="Kogle M.E."/>
            <person name="Barry K."/>
            <person name="Clum A."/>
            <person name="Na H."/>
            <person name="Ledsgaard L."/>
            <person name="Lin J."/>
            <person name="Lipzen A."/>
            <person name="Kuo A."/>
            <person name="Riley R."/>
            <person name="Mondo S."/>
            <person name="Labutti K."/>
            <person name="Haridas S."/>
            <person name="Pangalinan J."/>
            <person name="Salamov A.A."/>
            <person name="Simmons B.A."/>
            <person name="Magnuson J.K."/>
            <person name="Chen J."/>
            <person name="Drula E."/>
            <person name="Henrissat B."/>
            <person name="Wiebenga A."/>
            <person name="Lubbers R.J."/>
            <person name="Gomes A.C."/>
            <person name="Macurrencykelacurrency M.R."/>
            <person name="Stajich J."/>
            <person name="Grigoriev I.V."/>
            <person name="Mortensen U.H."/>
            <person name="De Vries R.P."/>
            <person name="Baker S.E."/>
            <person name="Andersen M.R."/>
        </authorList>
    </citation>
    <scope>NUCLEOTIDE SEQUENCE [LARGE SCALE GENOMIC DNA]</scope>
    <source>
        <strain evidence="2 3">CBS 449.75</strain>
    </source>
</reference>
<evidence type="ECO:0000313" key="3">
    <source>
        <dbReference type="Proteomes" id="UP001610432"/>
    </source>
</evidence>
<evidence type="ECO:0000313" key="2">
    <source>
        <dbReference type="EMBL" id="KAL2862239.1"/>
    </source>
</evidence>
<evidence type="ECO:0000256" key="1">
    <source>
        <dbReference type="SAM" id="SignalP"/>
    </source>
</evidence>
<protein>
    <recommendedName>
        <fullName evidence="4">Secreted protein</fullName>
    </recommendedName>
</protein>
<comment type="caution">
    <text evidence="2">The sequence shown here is derived from an EMBL/GenBank/DDBJ whole genome shotgun (WGS) entry which is preliminary data.</text>
</comment>
<keyword evidence="1" id="KW-0732">Signal</keyword>
<dbReference type="Proteomes" id="UP001610432">
    <property type="component" value="Unassembled WGS sequence"/>
</dbReference>
<name>A0ABR4LCH2_9EURO</name>